<protein>
    <recommendedName>
        <fullName evidence="9">Periplasmic chaperone PpiD</fullName>
    </recommendedName>
    <alternativeName>
        <fullName evidence="10">Periplasmic folding chaperone</fullName>
    </alternativeName>
</protein>
<evidence type="ECO:0000256" key="8">
    <source>
        <dbReference type="ARBA" id="ARBA00038408"/>
    </source>
</evidence>
<dbReference type="InterPro" id="IPR052029">
    <property type="entry name" value="PpiD_chaperone"/>
</dbReference>
<dbReference type="Gene3D" id="3.10.50.40">
    <property type="match status" value="2"/>
</dbReference>
<sequence length="514" mass="59702">MLKLLRKKGVMKKVIWSVVVVIIIAFGLGGTLYLLDDTPESYAGKIFGKKISFDDYEKAYRDVRIQAILRYGDKFRDIQQFLNLETETWDRLILTKEVNKRKIKVSDQEVVEQIQQYPFFQREGQFDELLYNEILSYAFRISARKFEESIRDKIKFEKLYVQKTTSVDISNEAVFAAYKHQNEKVQISYAFIDPNDFKNQVPFDEEKVKEYYNNNRIEFLLPPSINISYVQLDFPPVPAVEKEASDETIEQEPSIPEINQEAKEKVRQHTDEIYQELLVSSNLESVAKKYNLPIKTSGLFSMEKPNLALGWSYELLNQIFSMDINDITEPIETTSGYQIAQIKEKKESYVPEYLEAREKAREIVLNKEANIIAEKKSKDYLDSLYKELAKTKLRDFPKSAKTLGLNITQTPAFTRGQYLPKIGISKEFQDAAFELNDENSVSDVIVVENGFCILHLDNYIPVENADFEKNKERIAETLLNEERQKVFNIFLSTLKAKAKLEDNIAKMRAEKTGN</sequence>
<dbReference type="AlphaFoldDB" id="A0A3B1DTK9"/>
<dbReference type="GO" id="GO:0003755">
    <property type="term" value="F:peptidyl-prolyl cis-trans isomerase activity"/>
    <property type="evidence" value="ECO:0007669"/>
    <property type="project" value="InterPro"/>
</dbReference>
<evidence type="ECO:0000259" key="12">
    <source>
        <dbReference type="PROSITE" id="PS50198"/>
    </source>
</evidence>
<name>A0A3B1DTK9_9ZZZZ</name>
<dbReference type="Pfam" id="PF13145">
    <property type="entry name" value="Rotamase_2"/>
    <property type="match status" value="2"/>
</dbReference>
<proteinExistence type="inferred from homology"/>
<evidence type="ECO:0000313" key="13">
    <source>
        <dbReference type="EMBL" id="VAX35175.1"/>
    </source>
</evidence>
<feature type="domain" description="PpiC" evidence="12">
    <location>
        <begin position="355"/>
        <end position="458"/>
    </location>
</feature>
<keyword evidence="3" id="KW-0997">Cell inner membrane</keyword>
<evidence type="ECO:0000256" key="10">
    <source>
        <dbReference type="ARBA" id="ARBA00042775"/>
    </source>
</evidence>
<keyword evidence="2" id="KW-1003">Cell membrane</keyword>
<evidence type="ECO:0000256" key="9">
    <source>
        <dbReference type="ARBA" id="ARBA00040743"/>
    </source>
</evidence>
<keyword evidence="5 11" id="KW-1133">Transmembrane helix</keyword>
<organism evidence="13">
    <name type="scientific">hydrothermal vent metagenome</name>
    <dbReference type="NCBI Taxonomy" id="652676"/>
    <lineage>
        <taxon>unclassified sequences</taxon>
        <taxon>metagenomes</taxon>
        <taxon>ecological metagenomes</taxon>
    </lineage>
</organism>
<dbReference type="Gene3D" id="1.10.4030.10">
    <property type="entry name" value="Porin chaperone SurA, peptide-binding domain"/>
    <property type="match status" value="1"/>
</dbReference>
<evidence type="ECO:0000256" key="2">
    <source>
        <dbReference type="ARBA" id="ARBA00022475"/>
    </source>
</evidence>
<evidence type="ECO:0000256" key="5">
    <source>
        <dbReference type="ARBA" id="ARBA00022989"/>
    </source>
</evidence>
<dbReference type="PROSITE" id="PS50198">
    <property type="entry name" value="PPIC_PPIASE_2"/>
    <property type="match status" value="1"/>
</dbReference>
<dbReference type="InterPro" id="IPR000297">
    <property type="entry name" value="PPIase_PpiC"/>
</dbReference>
<evidence type="ECO:0000256" key="11">
    <source>
        <dbReference type="SAM" id="Phobius"/>
    </source>
</evidence>
<reference evidence="13" key="1">
    <citation type="submission" date="2018-06" db="EMBL/GenBank/DDBJ databases">
        <authorList>
            <person name="Zhirakovskaya E."/>
        </authorList>
    </citation>
    <scope>NUCLEOTIDE SEQUENCE</scope>
</reference>
<dbReference type="PANTHER" id="PTHR47529">
    <property type="entry name" value="PEPTIDYL-PROLYL CIS-TRANS ISOMERASE D"/>
    <property type="match status" value="1"/>
</dbReference>
<evidence type="ECO:0000256" key="7">
    <source>
        <dbReference type="ARBA" id="ARBA00023186"/>
    </source>
</evidence>
<evidence type="ECO:0000256" key="1">
    <source>
        <dbReference type="ARBA" id="ARBA00004382"/>
    </source>
</evidence>
<dbReference type="InterPro" id="IPR027304">
    <property type="entry name" value="Trigger_fact/SurA_dom_sf"/>
</dbReference>
<evidence type="ECO:0000256" key="3">
    <source>
        <dbReference type="ARBA" id="ARBA00022519"/>
    </source>
</evidence>
<dbReference type="EMBL" id="UOGJ01000035">
    <property type="protein sequence ID" value="VAX35175.1"/>
    <property type="molecule type" value="Genomic_DNA"/>
</dbReference>
<comment type="subcellular location">
    <subcellularLocation>
        <location evidence="1">Cell inner membrane</location>
        <topology evidence="1">Single-pass type II membrane protein</topology>
        <orientation evidence="1">Periplasmic side</orientation>
    </subcellularLocation>
</comment>
<keyword evidence="4 11" id="KW-0812">Transmembrane</keyword>
<dbReference type="PANTHER" id="PTHR47529:SF1">
    <property type="entry name" value="PERIPLASMIC CHAPERONE PPID"/>
    <property type="match status" value="1"/>
</dbReference>
<dbReference type="SUPFAM" id="SSF109998">
    <property type="entry name" value="Triger factor/SurA peptide-binding domain-like"/>
    <property type="match status" value="1"/>
</dbReference>
<dbReference type="InterPro" id="IPR046357">
    <property type="entry name" value="PPIase_dom_sf"/>
</dbReference>
<dbReference type="GO" id="GO:0005886">
    <property type="term" value="C:plasma membrane"/>
    <property type="evidence" value="ECO:0007669"/>
    <property type="project" value="UniProtKB-SubCell"/>
</dbReference>
<evidence type="ECO:0000256" key="4">
    <source>
        <dbReference type="ARBA" id="ARBA00022692"/>
    </source>
</evidence>
<keyword evidence="7" id="KW-0143">Chaperone</keyword>
<feature type="transmembrane region" description="Helical" evidence="11">
    <location>
        <begin position="14"/>
        <end position="35"/>
    </location>
</feature>
<accession>A0A3B1DTK9</accession>
<comment type="similarity">
    <text evidence="8">Belongs to the PpiD chaperone family.</text>
</comment>
<evidence type="ECO:0000256" key="6">
    <source>
        <dbReference type="ARBA" id="ARBA00023136"/>
    </source>
</evidence>
<dbReference type="Pfam" id="PF13624">
    <property type="entry name" value="SurA_N_3"/>
    <property type="match status" value="1"/>
</dbReference>
<dbReference type="SUPFAM" id="SSF54534">
    <property type="entry name" value="FKBP-like"/>
    <property type="match status" value="2"/>
</dbReference>
<keyword evidence="6 11" id="KW-0472">Membrane</keyword>
<gene>
    <name evidence="13" type="ORF">MNBD_UNCLBAC01-941</name>
</gene>